<protein>
    <submittedName>
        <fullName evidence="1">Uncharacterized protein</fullName>
    </submittedName>
</protein>
<name>A0A835I525_9MAGN</name>
<proteinExistence type="predicted"/>
<gene>
    <name evidence="1" type="ORF">IFM89_003267</name>
</gene>
<dbReference type="OrthoDB" id="1434575at2759"/>
<comment type="caution">
    <text evidence="1">The sequence shown here is derived from an EMBL/GenBank/DDBJ whole genome shotgun (WGS) entry which is preliminary data.</text>
</comment>
<dbReference type="EMBL" id="JADFTS010000003">
    <property type="protein sequence ID" value="KAF9612725.1"/>
    <property type="molecule type" value="Genomic_DNA"/>
</dbReference>
<organism evidence="1 2">
    <name type="scientific">Coptis chinensis</name>
    <dbReference type="NCBI Taxonomy" id="261450"/>
    <lineage>
        <taxon>Eukaryota</taxon>
        <taxon>Viridiplantae</taxon>
        <taxon>Streptophyta</taxon>
        <taxon>Embryophyta</taxon>
        <taxon>Tracheophyta</taxon>
        <taxon>Spermatophyta</taxon>
        <taxon>Magnoliopsida</taxon>
        <taxon>Ranunculales</taxon>
        <taxon>Ranunculaceae</taxon>
        <taxon>Coptidoideae</taxon>
        <taxon>Coptis</taxon>
    </lineage>
</organism>
<sequence>MAVGLGTGVPWIICKLDDAPDLIIDPFGHSAVQATCFAAREAESWLSHRHTCRSPVNVSKHLVVAAW</sequence>
<accession>A0A835I525</accession>
<keyword evidence="2" id="KW-1185">Reference proteome</keyword>
<evidence type="ECO:0000313" key="2">
    <source>
        <dbReference type="Proteomes" id="UP000631114"/>
    </source>
</evidence>
<evidence type="ECO:0000313" key="1">
    <source>
        <dbReference type="EMBL" id="KAF9612725.1"/>
    </source>
</evidence>
<dbReference type="Proteomes" id="UP000631114">
    <property type="component" value="Unassembled WGS sequence"/>
</dbReference>
<reference evidence="1 2" key="1">
    <citation type="submission" date="2020-10" db="EMBL/GenBank/DDBJ databases">
        <title>The Coptis chinensis genome and diversification of protoberbering-type alkaloids.</title>
        <authorList>
            <person name="Wang B."/>
            <person name="Shu S."/>
            <person name="Song C."/>
            <person name="Liu Y."/>
        </authorList>
    </citation>
    <scope>NUCLEOTIDE SEQUENCE [LARGE SCALE GENOMIC DNA]</scope>
    <source>
        <strain evidence="1">HL-2020</strain>
        <tissue evidence="1">Leaf</tissue>
    </source>
</reference>
<dbReference type="AlphaFoldDB" id="A0A835I525"/>